<dbReference type="PROSITE" id="PS00166">
    <property type="entry name" value="ENOYL_COA_HYDRATASE"/>
    <property type="match status" value="1"/>
</dbReference>
<dbReference type="Gene3D" id="3.90.226.10">
    <property type="entry name" value="2-enoyl-CoA Hydratase, Chain A, domain 1"/>
    <property type="match status" value="1"/>
</dbReference>
<sequence>MSSYHFLNLSQHQGIWTIRLNRPEVYNALNAGLIHEIRYVAERAKISDEVRVLVITGEGKAFCSGADLKSGTSDSDLGAVLRATYNPMILALRNLDKPVIGAINGPAAGAGCSLALACDYLVAKDSAYFAELFVQIGLTLDAGSTAFLMQSLGYHKAFELASTAKKFSAQEAKEMGLVADVVAEEQWESRLQEIVMDFARRPTLAIALMKRELQKAYQPDLATVLEMEAHAQREAGYSKDFQEGVKSFLEKRPPKFMGK</sequence>
<gene>
    <name evidence="4" type="ORF">ESB04_02835</name>
</gene>
<dbReference type="Proteomes" id="UP000289455">
    <property type="component" value="Unassembled WGS sequence"/>
</dbReference>
<comment type="similarity">
    <text evidence="1 3">Belongs to the enoyl-CoA hydratase/isomerase family.</text>
</comment>
<dbReference type="Pfam" id="PF00378">
    <property type="entry name" value="ECH_1"/>
    <property type="match status" value="1"/>
</dbReference>
<evidence type="ECO:0000256" key="3">
    <source>
        <dbReference type="RuleBase" id="RU003707"/>
    </source>
</evidence>
<dbReference type="PANTHER" id="PTHR11941">
    <property type="entry name" value="ENOYL-COA HYDRATASE-RELATED"/>
    <property type="match status" value="1"/>
</dbReference>
<dbReference type="GO" id="GO:0006635">
    <property type="term" value="P:fatty acid beta-oxidation"/>
    <property type="evidence" value="ECO:0007669"/>
    <property type="project" value="TreeGrafter"/>
</dbReference>
<comment type="caution">
    <text evidence="4">The sequence shown here is derived from an EMBL/GenBank/DDBJ whole genome shotgun (WGS) entry which is preliminary data.</text>
</comment>
<dbReference type="OrthoDB" id="9775794at2"/>
<dbReference type="InterPro" id="IPR014748">
    <property type="entry name" value="Enoyl-CoA_hydra_C"/>
</dbReference>
<name>A0A4V1M5U2_9BACT</name>
<evidence type="ECO:0000313" key="4">
    <source>
        <dbReference type="EMBL" id="RXK52602.1"/>
    </source>
</evidence>
<dbReference type="GO" id="GO:0016853">
    <property type="term" value="F:isomerase activity"/>
    <property type="evidence" value="ECO:0007669"/>
    <property type="project" value="UniProtKB-KW"/>
</dbReference>
<evidence type="ECO:0000313" key="5">
    <source>
        <dbReference type="Proteomes" id="UP000289455"/>
    </source>
</evidence>
<dbReference type="RefSeq" id="WP_129026042.1">
    <property type="nucleotide sequence ID" value="NZ_SDHY01000001.1"/>
</dbReference>
<evidence type="ECO:0000256" key="1">
    <source>
        <dbReference type="ARBA" id="ARBA00005254"/>
    </source>
</evidence>
<protein>
    <submittedName>
        <fullName evidence="4">2-(1,2-epoxy-1,2-dihydrophenyl)acetyl-CoA isomerase</fullName>
    </submittedName>
</protein>
<keyword evidence="5" id="KW-1185">Reference proteome</keyword>
<dbReference type="InterPro" id="IPR029045">
    <property type="entry name" value="ClpP/crotonase-like_dom_sf"/>
</dbReference>
<keyword evidence="2" id="KW-0456">Lyase</keyword>
<dbReference type="CDD" id="cd06558">
    <property type="entry name" value="crotonase-like"/>
    <property type="match status" value="1"/>
</dbReference>
<dbReference type="Gene3D" id="1.10.12.10">
    <property type="entry name" value="Lyase 2-enoyl-coa Hydratase, Chain A, domain 2"/>
    <property type="match status" value="1"/>
</dbReference>
<accession>A0A4V1M5U2</accession>
<proteinExistence type="inferred from homology"/>
<evidence type="ECO:0000256" key="2">
    <source>
        <dbReference type="ARBA" id="ARBA00023239"/>
    </source>
</evidence>
<dbReference type="GO" id="GO:0016829">
    <property type="term" value="F:lyase activity"/>
    <property type="evidence" value="ECO:0007669"/>
    <property type="project" value="UniProtKB-KW"/>
</dbReference>
<keyword evidence="4" id="KW-0413">Isomerase</keyword>
<dbReference type="AlphaFoldDB" id="A0A4V1M5U2"/>
<reference evidence="4 5" key="1">
    <citation type="submission" date="2019-01" db="EMBL/GenBank/DDBJ databases">
        <title>Cytophagaceae bacterium strain CAR-16.</title>
        <authorList>
            <person name="Chen W.-M."/>
        </authorList>
    </citation>
    <scope>NUCLEOTIDE SEQUENCE [LARGE SCALE GENOMIC DNA]</scope>
    <source>
        <strain evidence="4 5">CAR-16</strain>
    </source>
</reference>
<organism evidence="4 5">
    <name type="scientific">Aquirufa rosea</name>
    <dbReference type="NCBI Taxonomy" id="2509241"/>
    <lineage>
        <taxon>Bacteria</taxon>
        <taxon>Pseudomonadati</taxon>
        <taxon>Bacteroidota</taxon>
        <taxon>Cytophagia</taxon>
        <taxon>Cytophagales</taxon>
        <taxon>Flectobacillaceae</taxon>
        <taxon>Aquirufa</taxon>
    </lineage>
</organism>
<dbReference type="PANTHER" id="PTHR11941:SF133">
    <property type="entry name" value="1,2-EPOXYPHENYLACETYL-COA ISOMERASE"/>
    <property type="match status" value="1"/>
</dbReference>
<dbReference type="InterPro" id="IPR018376">
    <property type="entry name" value="Enoyl-CoA_hyd/isom_CS"/>
</dbReference>
<dbReference type="InterPro" id="IPR001753">
    <property type="entry name" value="Enoyl-CoA_hydra/iso"/>
</dbReference>
<dbReference type="EMBL" id="SDHY01000001">
    <property type="protein sequence ID" value="RXK52602.1"/>
    <property type="molecule type" value="Genomic_DNA"/>
</dbReference>
<dbReference type="SUPFAM" id="SSF52096">
    <property type="entry name" value="ClpP/crotonase"/>
    <property type="match status" value="1"/>
</dbReference>